<dbReference type="GO" id="GO:0004140">
    <property type="term" value="F:dephospho-CoA kinase activity"/>
    <property type="evidence" value="ECO:0007669"/>
    <property type="project" value="UniProtKB-UniRule"/>
</dbReference>
<dbReference type="SUPFAM" id="SSF52540">
    <property type="entry name" value="P-loop containing nucleoside triphosphate hydrolases"/>
    <property type="match status" value="1"/>
</dbReference>
<evidence type="ECO:0000256" key="4">
    <source>
        <dbReference type="ARBA" id="ARBA00022993"/>
    </source>
</evidence>
<reference evidence="7 8" key="1">
    <citation type="submission" date="2019-11" db="EMBL/GenBank/DDBJ databases">
        <title>The genome sequence of Methylocystis heyeri.</title>
        <authorList>
            <person name="Oshkin I.Y."/>
            <person name="Miroshnikov K."/>
            <person name="Dedysh S.N."/>
        </authorList>
    </citation>
    <scope>NUCLEOTIDE SEQUENCE [LARGE SCALE GENOMIC DNA]</scope>
    <source>
        <strain evidence="7 8">H2</strain>
    </source>
</reference>
<dbReference type="OrthoDB" id="9812943at2"/>
<keyword evidence="8" id="KW-1185">Reference proteome</keyword>
<dbReference type="RefSeq" id="WP_154331689.1">
    <property type="nucleotide sequence ID" value="NZ_CP046052.1"/>
</dbReference>
<comment type="similarity">
    <text evidence="1 5">Belongs to the CoaE family.</text>
</comment>
<comment type="subcellular location">
    <subcellularLocation>
        <location evidence="5">Cytoplasm</location>
    </subcellularLocation>
</comment>
<proteinExistence type="inferred from homology"/>
<evidence type="ECO:0000256" key="3">
    <source>
        <dbReference type="ARBA" id="ARBA00022840"/>
    </source>
</evidence>
<evidence type="ECO:0000313" key="8">
    <source>
        <dbReference type="Proteomes" id="UP000309061"/>
    </source>
</evidence>
<keyword evidence="4 5" id="KW-0173">Coenzyme A biosynthesis</keyword>
<dbReference type="EC" id="2.7.1.24" evidence="5 6"/>
<accession>A0A6B8KKE7</accession>
<dbReference type="UniPathway" id="UPA00241">
    <property type="reaction ID" value="UER00356"/>
</dbReference>
<dbReference type="GO" id="GO:0005524">
    <property type="term" value="F:ATP binding"/>
    <property type="evidence" value="ECO:0007669"/>
    <property type="project" value="UniProtKB-UniRule"/>
</dbReference>
<keyword evidence="2 5" id="KW-0547">Nucleotide-binding</keyword>
<dbReference type="GO" id="GO:0005737">
    <property type="term" value="C:cytoplasm"/>
    <property type="evidence" value="ECO:0007669"/>
    <property type="project" value="UniProtKB-SubCell"/>
</dbReference>
<dbReference type="PANTHER" id="PTHR10695">
    <property type="entry name" value="DEPHOSPHO-COA KINASE-RELATED"/>
    <property type="match status" value="1"/>
</dbReference>
<keyword evidence="5 7" id="KW-0418">Kinase</keyword>
<dbReference type="PANTHER" id="PTHR10695:SF46">
    <property type="entry name" value="BIFUNCTIONAL COENZYME A SYNTHASE-RELATED"/>
    <property type="match status" value="1"/>
</dbReference>
<sequence length="199" mass="22311">MILVGLTGSIGMGKSATAEIFRSEGAPVYDSDRLVHEIYAGAAAQEIEKAFPGSTREGAVDRSLLSRMVLNDPEAMKRLEAIVHPLVWEGRRKFLEEQERLGQDVAVLDIPLLFETGSEKDVDKIVVVTAPKSLQRERVLARPNMTEEKFEAILARQTPDEEKRRRADFIIHTDKGFDAAREEVRAILRALRPEKEGNC</sequence>
<dbReference type="HAMAP" id="MF_00376">
    <property type="entry name" value="Dephospho_CoA_kinase"/>
    <property type="match status" value="1"/>
</dbReference>
<dbReference type="AlphaFoldDB" id="A0A6B8KKE7"/>
<dbReference type="InterPro" id="IPR027417">
    <property type="entry name" value="P-loop_NTPase"/>
</dbReference>
<organism evidence="7 8">
    <name type="scientific">Methylocystis heyeri</name>
    <dbReference type="NCBI Taxonomy" id="391905"/>
    <lineage>
        <taxon>Bacteria</taxon>
        <taxon>Pseudomonadati</taxon>
        <taxon>Pseudomonadota</taxon>
        <taxon>Alphaproteobacteria</taxon>
        <taxon>Hyphomicrobiales</taxon>
        <taxon>Methylocystaceae</taxon>
        <taxon>Methylocystis</taxon>
    </lineage>
</organism>
<dbReference type="CDD" id="cd02022">
    <property type="entry name" value="DPCK"/>
    <property type="match status" value="1"/>
</dbReference>
<dbReference type="Proteomes" id="UP000309061">
    <property type="component" value="Chromosome"/>
</dbReference>
<evidence type="ECO:0000256" key="6">
    <source>
        <dbReference type="NCBIfam" id="TIGR00152"/>
    </source>
</evidence>
<name>A0A6B8KKE7_9HYPH</name>
<dbReference type="PROSITE" id="PS51219">
    <property type="entry name" value="DPCK"/>
    <property type="match status" value="1"/>
</dbReference>
<keyword evidence="5 7" id="KW-0808">Transferase</keyword>
<dbReference type="EMBL" id="CP046052">
    <property type="protein sequence ID" value="QGM47083.1"/>
    <property type="molecule type" value="Genomic_DNA"/>
</dbReference>
<evidence type="ECO:0000256" key="1">
    <source>
        <dbReference type="ARBA" id="ARBA00009018"/>
    </source>
</evidence>
<evidence type="ECO:0000256" key="2">
    <source>
        <dbReference type="ARBA" id="ARBA00022741"/>
    </source>
</evidence>
<evidence type="ECO:0000256" key="5">
    <source>
        <dbReference type="HAMAP-Rule" id="MF_00376"/>
    </source>
</evidence>
<dbReference type="NCBIfam" id="TIGR00152">
    <property type="entry name" value="dephospho-CoA kinase"/>
    <property type="match status" value="1"/>
</dbReference>
<protein>
    <recommendedName>
        <fullName evidence="5 6">Dephospho-CoA kinase</fullName>
        <ecNumber evidence="5 6">2.7.1.24</ecNumber>
    </recommendedName>
    <alternativeName>
        <fullName evidence="5">Dephosphocoenzyme A kinase</fullName>
    </alternativeName>
</protein>
<gene>
    <name evidence="5" type="primary">coaE</name>
    <name evidence="7" type="ORF">H2LOC_016070</name>
</gene>
<evidence type="ECO:0000313" key="7">
    <source>
        <dbReference type="EMBL" id="QGM47083.1"/>
    </source>
</evidence>
<keyword evidence="3 5" id="KW-0067">ATP-binding</keyword>
<dbReference type="Pfam" id="PF01121">
    <property type="entry name" value="CoaE"/>
    <property type="match status" value="1"/>
</dbReference>
<feature type="binding site" evidence="5">
    <location>
        <begin position="11"/>
        <end position="16"/>
    </location>
    <ligand>
        <name>ATP</name>
        <dbReference type="ChEBI" id="CHEBI:30616"/>
    </ligand>
</feature>
<dbReference type="InterPro" id="IPR001977">
    <property type="entry name" value="Depp_CoAkinase"/>
</dbReference>
<comment type="function">
    <text evidence="5">Catalyzes the phosphorylation of the 3'-hydroxyl group of dephosphocoenzyme A to form coenzyme A.</text>
</comment>
<dbReference type="Gene3D" id="3.40.50.300">
    <property type="entry name" value="P-loop containing nucleotide triphosphate hydrolases"/>
    <property type="match status" value="1"/>
</dbReference>
<comment type="catalytic activity">
    <reaction evidence="5">
        <text>3'-dephospho-CoA + ATP = ADP + CoA + H(+)</text>
        <dbReference type="Rhea" id="RHEA:18245"/>
        <dbReference type="ChEBI" id="CHEBI:15378"/>
        <dbReference type="ChEBI" id="CHEBI:30616"/>
        <dbReference type="ChEBI" id="CHEBI:57287"/>
        <dbReference type="ChEBI" id="CHEBI:57328"/>
        <dbReference type="ChEBI" id="CHEBI:456216"/>
        <dbReference type="EC" id="2.7.1.24"/>
    </reaction>
</comment>
<dbReference type="KEGG" id="mhey:H2LOC_016070"/>
<comment type="pathway">
    <text evidence="5">Cofactor biosynthesis; coenzyme A biosynthesis; CoA from (R)-pantothenate: step 5/5.</text>
</comment>
<dbReference type="GO" id="GO:0015937">
    <property type="term" value="P:coenzyme A biosynthetic process"/>
    <property type="evidence" value="ECO:0007669"/>
    <property type="project" value="UniProtKB-UniRule"/>
</dbReference>
<keyword evidence="5" id="KW-0963">Cytoplasm</keyword>